<evidence type="ECO:0000256" key="4">
    <source>
        <dbReference type="ARBA" id="ARBA00022679"/>
    </source>
</evidence>
<dbReference type="NCBIfam" id="TIGR00027">
    <property type="entry name" value="mthyl_TIGR00027"/>
    <property type="match status" value="1"/>
</dbReference>
<dbReference type="RefSeq" id="WP_276093400.1">
    <property type="nucleotide sequence ID" value="NZ_JARJBC010000006.1"/>
</dbReference>
<keyword evidence="8" id="KW-1185">Reference proteome</keyword>
<comment type="caution">
    <text evidence="7">The sequence shown here is derived from an EMBL/GenBank/DDBJ whole genome shotgun (WGS) entry which is preliminary data.</text>
</comment>
<evidence type="ECO:0000313" key="8">
    <source>
        <dbReference type="Proteomes" id="UP001216579"/>
    </source>
</evidence>
<comment type="function">
    <text evidence="1 6">Exhibits S-adenosyl-L-methionine-dependent methyltransferase activity.</text>
</comment>
<dbReference type="PANTHER" id="PTHR43619">
    <property type="entry name" value="S-ADENOSYL-L-METHIONINE-DEPENDENT METHYLTRANSFERASE YKTD-RELATED"/>
    <property type="match status" value="1"/>
</dbReference>
<evidence type="ECO:0000256" key="5">
    <source>
        <dbReference type="ARBA" id="ARBA00022691"/>
    </source>
</evidence>
<gene>
    <name evidence="7" type="ORF">P3G67_11710</name>
</gene>
<dbReference type="PANTHER" id="PTHR43619:SF2">
    <property type="entry name" value="S-ADENOSYL-L-METHIONINE-DEPENDENT METHYLTRANSFERASES SUPERFAMILY PROTEIN"/>
    <property type="match status" value="1"/>
</dbReference>
<accession>A0ABT5ZJ85</accession>
<proteinExistence type="inferred from homology"/>
<dbReference type="Proteomes" id="UP001216579">
    <property type="component" value="Unassembled WGS sequence"/>
</dbReference>
<dbReference type="GO" id="GO:0032259">
    <property type="term" value="P:methylation"/>
    <property type="evidence" value="ECO:0007669"/>
    <property type="project" value="UniProtKB-KW"/>
</dbReference>
<protein>
    <recommendedName>
        <fullName evidence="6">S-adenosyl-L-methionine-dependent methyltransferase</fullName>
        <ecNumber evidence="6">2.1.1.-</ecNumber>
    </recommendedName>
</protein>
<dbReference type="Gene3D" id="3.40.50.150">
    <property type="entry name" value="Vaccinia Virus protein VP39"/>
    <property type="match status" value="1"/>
</dbReference>
<evidence type="ECO:0000256" key="2">
    <source>
        <dbReference type="ARBA" id="ARBA00008138"/>
    </source>
</evidence>
<reference evidence="7 8" key="1">
    <citation type="submission" date="2023-03" db="EMBL/GenBank/DDBJ databases">
        <title>Draft genome sequence of Streptomyces sp. RB6PN23 isolated from peat swamp forest in Thailand.</title>
        <authorList>
            <person name="Klaysubun C."/>
            <person name="Duangmal K."/>
        </authorList>
    </citation>
    <scope>NUCLEOTIDE SEQUENCE [LARGE SCALE GENOMIC DNA]</scope>
    <source>
        <strain evidence="7 8">RB6PN23</strain>
    </source>
</reference>
<evidence type="ECO:0000256" key="1">
    <source>
        <dbReference type="ARBA" id="ARBA00003907"/>
    </source>
</evidence>
<dbReference type="EC" id="2.1.1.-" evidence="6"/>
<dbReference type="InterPro" id="IPR029063">
    <property type="entry name" value="SAM-dependent_MTases_sf"/>
</dbReference>
<comment type="similarity">
    <text evidence="2 6">Belongs to the UPF0677 family.</text>
</comment>
<dbReference type="EMBL" id="JARJBC010000006">
    <property type="protein sequence ID" value="MDF3289893.1"/>
    <property type="molecule type" value="Genomic_DNA"/>
</dbReference>
<dbReference type="Pfam" id="PF04072">
    <property type="entry name" value="LCM"/>
    <property type="match status" value="1"/>
</dbReference>
<dbReference type="GO" id="GO:0008168">
    <property type="term" value="F:methyltransferase activity"/>
    <property type="evidence" value="ECO:0007669"/>
    <property type="project" value="UniProtKB-KW"/>
</dbReference>
<keyword evidence="3 6" id="KW-0489">Methyltransferase</keyword>
<keyword evidence="5 6" id="KW-0949">S-adenosyl-L-methionine</keyword>
<keyword evidence="4" id="KW-0808">Transferase</keyword>
<evidence type="ECO:0000256" key="6">
    <source>
        <dbReference type="RuleBase" id="RU362030"/>
    </source>
</evidence>
<sequence>MAHEQNEVPDSTAVRVALWRAMHVQVDAPPHVFEDEVGLQLAVSDDGWRRRPDMDPRATSGFRAAIVSRARFIEDLVAEQVDHGVPQYVILGAGLDTFAQRRPEIAARLRVFEIDQPGTQAWKRQRLIELGYGIPDWLRLVPVDFEAGGDWWEQLSDASFDPGRPAVVVSTGVTMYLTKEATAATLRRLADLAPGSTLAMTFMLPTELIEDADRVALEATKPQAQASGTPFISFYTPREMLALARDAGFKDAQHVSGTALADRYFADRTDGLRPSSGEDLLVATT</sequence>
<evidence type="ECO:0000313" key="7">
    <source>
        <dbReference type="EMBL" id="MDF3289893.1"/>
    </source>
</evidence>
<dbReference type="InterPro" id="IPR011610">
    <property type="entry name" value="SAM_mthyl_Trfase_ML2640-like"/>
</dbReference>
<name>A0ABT5ZJ85_9ACTN</name>
<dbReference type="InterPro" id="IPR007213">
    <property type="entry name" value="Ppm1/Ppm2/Tcmp"/>
</dbReference>
<dbReference type="SUPFAM" id="SSF53335">
    <property type="entry name" value="S-adenosyl-L-methionine-dependent methyltransferases"/>
    <property type="match status" value="1"/>
</dbReference>
<evidence type="ECO:0000256" key="3">
    <source>
        <dbReference type="ARBA" id="ARBA00022603"/>
    </source>
</evidence>
<organism evidence="7 8">
    <name type="scientific">Streptomyces silvisoli</name>
    <dbReference type="NCBI Taxonomy" id="3034235"/>
    <lineage>
        <taxon>Bacteria</taxon>
        <taxon>Bacillati</taxon>
        <taxon>Actinomycetota</taxon>
        <taxon>Actinomycetes</taxon>
        <taxon>Kitasatosporales</taxon>
        <taxon>Streptomycetaceae</taxon>
        <taxon>Streptomyces</taxon>
    </lineage>
</organism>